<reference evidence="1" key="1">
    <citation type="submission" date="2020-05" db="EMBL/GenBank/DDBJ databases">
        <title>Large-scale comparative analyses of tick genomes elucidate their genetic diversity and vector capacities.</title>
        <authorList>
            <person name="Jia N."/>
            <person name="Wang J."/>
            <person name="Shi W."/>
            <person name="Du L."/>
            <person name="Sun Y."/>
            <person name="Zhan W."/>
            <person name="Jiang J."/>
            <person name="Wang Q."/>
            <person name="Zhang B."/>
            <person name="Ji P."/>
            <person name="Sakyi L.B."/>
            <person name="Cui X."/>
            <person name="Yuan T."/>
            <person name="Jiang B."/>
            <person name="Yang W."/>
            <person name="Lam T.T.-Y."/>
            <person name="Chang Q."/>
            <person name="Ding S."/>
            <person name="Wang X."/>
            <person name="Zhu J."/>
            <person name="Ruan X."/>
            <person name="Zhao L."/>
            <person name="Wei J."/>
            <person name="Que T."/>
            <person name="Du C."/>
            <person name="Cheng J."/>
            <person name="Dai P."/>
            <person name="Han X."/>
            <person name="Huang E."/>
            <person name="Gao Y."/>
            <person name="Liu J."/>
            <person name="Shao H."/>
            <person name="Ye R."/>
            <person name="Li L."/>
            <person name="Wei W."/>
            <person name="Wang X."/>
            <person name="Wang C."/>
            <person name="Yang T."/>
            <person name="Huo Q."/>
            <person name="Li W."/>
            <person name="Guo W."/>
            <person name="Chen H."/>
            <person name="Zhou L."/>
            <person name="Ni X."/>
            <person name="Tian J."/>
            <person name="Zhou Y."/>
            <person name="Sheng Y."/>
            <person name="Liu T."/>
            <person name="Pan Y."/>
            <person name="Xia L."/>
            <person name="Li J."/>
            <person name="Zhao F."/>
            <person name="Cao W."/>
        </authorList>
    </citation>
    <scope>NUCLEOTIDE SEQUENCE</scope>
    <source>
        <strain evidence="1">Dsil-2018</strain>
    </source>
</reference>
<comment type="caution">
    <text evidence="1">The sequence shown here is derived from an EMBL/GenBank/DDBJ whole genome shotgun (WGS) entry which is preliminary data.</text>
</comment>
<name>A0ACB8CR59_DERSI</name>
<accession>A0ACB8CR59</accession>
<dbReference type="EMBL" id="CM023474">
    <property type="protein sequence ID" value="KAH7949507.1"/>
    <property type="molecule type" value="Genomic_DNA"/>
</dbReference>
<proteinExistence type="predicted"/>
<gene>
    <name evidence="1" type="ORF">HPB49_011708</name>
</gene>
<sequence>MLRNLATSEQRRLLDCYNNIWWSGQVPEAWRTAIVAPILKSNKPANELSSYRPVSLTSAACKVMEAIALARLEWVARACGFLADQQTGFRCRRCTADSIADIVSTLEDARASGDLAMLLLIDVKGAFDGLPHAVVQQALDLLGIGGNLRRFLSSFLNDRTLRKTVDFSRTAMNAVELYVDGECFRCLLTKEQLERLQAGEKTDGQPKECVTLWSEGETKVLLEKFTQCMPEVGPMKKFKDKKSMWAAIAGELSSETGLERTAMQCENRFKTVKKKHNNARKHNRQSGVSPVDIPYAEQMDKLAAVEYALYPELLRGSWRVEHNTPATSQASAADGAAGAATATEGSDVACPAAKRPKTSKSHG</sequence>
<organism evidence="1 2">
    <name type="scientific">Dermacentor silvarum</name>
    <name type="common">Tick</name>
    <dbReference type="NCBI Taxonomy" id="543639"/>
    <lineage>
        <taxon>Eukaryota</taxon>
        <taxon>Metazoa</taxon>
        <taxon>Ecdysozoa</taxon>
        <taxon>Arthropoda</taxon>
        <taxon>Chelicerata</taxon>
        <taxon>Arachnida</taxon>
        <taxon>Acari</taxon>
        <taxon>Parasitiformes</taxon>
        <taxon>Ixodida</taxon>
        <taxon>Ixodoidea</taxon>
        <taxon>Ixodidae</taxon>
        <taxon>Rhipicephalinae</taxon>
        <taxon>Dermacentor</taxon>
    </lineage>
</organism>
<protein>
    <submittedName>
        <fullName evidence="1">Uncharacterized protein</fullName>
    </submittedName>
</protein>
<evidence type="ECO:0000313" key="1">
    <source>
        <dbReference type="EMBL" id="KAH7949507.1"/>
    </source>
</evidence>
<evidence type="ECO:0000313" key="2">
    <source>
        <dbReference type="Proteomes" id="UP000821865"/>
    </source>
</evidence>
<keyword evidence="2" id="KW-1185">Reference proteome</keyword>
<dbReference type="Proteomes" id="UP000821865">
    <property type="component" value="Chromosome 5"/>
</dbReference>